<comment type="function">
    <text evidence="8">Also involved in hydrogenase metallocenter assembly, probably by participating in the nickel insertion step. This function in hydrogenase biosynthesis requires chaperone activity and the presence of the metal-binding domain, but not PPIase activity.</text>
</comment>
<keyword evidence="5 9" id="KW-0697">Rotamase</keyword>
<dbReference type="Pfam" id="PF00254">
    <property type="entry name" value="FKBP_C"/>
    <property type="match status" value="1"/>
</dbReference>
<evidence type="ECO:0000256" key="6">
    <source>
        <dbReference type="ARBA" id="ARBA00023186"/>
    </source>
</evidence>
<dbReference type="InterPro" id="IPR046357">
    <property type="entry name" value="PPIase_dom_sf"/>
</dbReference>
<dbReference type="PANTHER" id="PTHR47861">
    <property type="entry name" value="FKBP-TYPE PEPTIDYL-PROLYL CIS-TRANS ISOMERASE SLYD"/>
    <property type="match status" value="1"/>
</dbReference>
<gene>
    <name evidence="12" type="ORF">P1P91_11150</name>
</gene>
<protein>
    <recommendedName>
        <fullName evidence="10">Peptidyl-prolyl cis-trans isomerase</fullName>
        <ecNumber evidence="10">5.2.1.8</ecNumber>
    </recommendedName>
</protein>
<evidence type="ECO:0000259" key="11">
    <source>
        <dbReference type="PROSITE" id="PS50059"/>
    </source>
</evidence>
<evidence type="ECO:0000256" key="7">
    <source>
        <dbReference type="ARBA" id="ARBA00023235"/>
    </source>
</evidence>
<name>A0ABY9YXV0_9GAMM</name>
<keyword evidence="13" id="KW-1185">Reference proteome</keyword>
<evidence type="ECO:0000256" key="1">
    <source>
        <dbReference type="ARBA" id="ARBA00000971"/>
    </source>
</evidence>
<evidence type="ECO:0000313" key="13">
    <source>
        <dbReference type="Proteomes" id="UP001301869"/>
    </source>
</evidence>
<evidence type="ECO:0000256" key="9">
    <source>
        <dbReference type="PROSITE-ProRule" id="PRU00277"/>
    </source>
</evidence>
<keyword evidence="6" id="KW-0143">Chaperone</keyword>
<dbReference type="EMBL" id="CP119391">
    <property type="protein sequence ID" value="WNK19403.1"/>
    <property type="molecule type" value="Genomic_DNA"/>
</dbReference>
<keyword evidence="4" id="KW-0963">Cytoplasm</keyword>
<feature type="domain" description="PPIase FKBP-type" evidence="11">
    <location>
        <begin position="6"/>
        <end position="83"/>
    </location>
</feature>
<comment type="subcellular location">
    <subcellularLocation>
        <location evidence="2">Cytoplasm</location>
    </subcellularLocation>
</comment>
<keyword evidence="7 9" id="KW-0413">Isomerase</keyword>
<evidence type="ECO:0000256" key="4">
    <source>
        <dbReference type="ARBA" id="ARBA00022490"/>
    </source>
</evidence>
<dbReference type="Proteomes" id="UP001301869">
    <property type="component" value="Chromosome"/>
</dbReference>
<comment type="catalytic activity">
    <reaction evidence="1 9 10">
        <text>[protein]-peptidylproline (omega=180) = [protein]-peptidylproline (omega=0)</text>
        <dbReference type="Rhea" id="RHEA:16237"/>
        <dbReference type="Rhea" id="RHEA-COMP:10747"/>
        <dbReference type="Rhea" id="RHEA-COMP:10748"/>
        <dbReference type="ChEBI" id="CHEBI:83833"/>
        <dbReference type="ChEBI" id="CHEBI:83834"/>
        <dbReference type="EC" id="5.2.1.8"/>
    </reaction>
</comment>
<dbReference type="Gene3D" id="3.10.50.40">
    <property type="match status" value="1"/>
</dbReference>
<dbReference type="PANTHER" id="PTHR47861:SF3">
    <property type="entry name" value="FKBP-TYPE PEPTIDYL-PROLYL CIS-TRANS ISOMERASE SLYD"/>
    <property type="match status" value="1"/>
</dbReference>
<dbReference type="GO" id="GO:0016853">
    <property type="term" value="F:isomerase activity"/>
    <property type="evidence" value="ECO:0007669"/>
    <property type="project" value="UniProtKB-KW"/>
</dbReference>
<organism evidence="12 13">
    <name type="scientific">Halomonas piscis</name>
    <dbReference type="NCBI Taxonomy" id="3031727"/>
    <lineage>
        <taxon>Bacteria</taxon>
        <taxon>Pseudomonadati</taxon>
        <taxon>Pseudomonadota</taxon>
        <taxon>Gammaproteobacteria</taxon>
        <taxon>Oceanospirillales</taxon>
        <taxon>Halomonadaceae</taxon>
        <taxon>Halomonas</taxon>
    </lineage>
</organism>
<accession>A0ABY9YXV0</accession>
<dbReference type="InterPro" id="IPR001179">
    <property type="entry name" value="PPIase_FKBP_dom"/>
</dbReference>
<evidence type="ECO:0000256" key="8">
    <source>
        <dbReference type="ARBA" id="ARBA00037071"/>
    </source>
</evidence>
<evidence type="ECO:0000256" key="2">
    <source>
        <dbReference type="ARBA" id="ARBA00004496"/>
    </source>
</evidence>
<dbReference type="SUPFAM" id="SSF54534">
    <property type="entry name" value="FKBP-like"/>
    <property type="match status" value="1"/>
</dbReference>
<dbReference type="EC" id="5.2.1.8" evidence="10"/>
<dbReference type="PROSITE" id="PS50059">
    <property type="entry name" value="FKBP_PPIASE"/>
    <property type="match status" value="1"/>
</dbReference>
<evidence type="ECO:0000256" key="3">
    <source>
        <dbReference type="ARBA" id="ARBA00006577"/>
    </source>
</evidence>
<evidence type="ECO:0000256" key="10">
    <source>
        <dbReference type="RuleBase" id="RU003915"/>
    </source>
</evidence>
<comment type="similarity">
    <text evidence="3 10">Belongs to the FKBP-type PPIase family.</text>
</comment>
<evidence type="ECO:0000256" key="5">
    <source>
        <dbReference type="ARBA" id="ARBA00023110"/>
    </source>
</evidence>
<sequence>MQIAQNSVVAFHYTLTNEAGEVLDSSEGREPLTYLHGTGNIIPGLEKQLEGASPGEKLNVSVTPEEGYGEVQEQLMQEVPRDAFQGVENVEPGMQFQAQTEGGPLMVTVKKVEGDTVLVDGNHPLAGQNLTFDVEISDVREASAEEIEHGHVHGEGEGSAEQ</sequence>
<reference evidence="12 13" key="1">
    <citation type="submission" date="2023-03" db="EMBL/GenBank/DDBJ databases">
        <title>Halomonas sp. nov., isolated from Korean tranditional fermented seafood 'Jeotgal'.</title>
        <authorList>
            <person name="Kim B."/>
            <person name="Shin N.-R."/>
        </authorList>
    </citation>
    <scope>NUCLEOTIDE SEQUENCE [LARGE SCALE GENOMIC DNA]</scope>
    <source>
        <strain evidence="12 13">SG2L-4</strain>
    </source>
</reference>
<evidence type="ECO:0000313" key="12">
    <source>
        <dbReference type="EMBL" id="WNK19403.1"/>
    </source>
</evidence>
<dbReference type="RefSeq" id="WP_311882671.1">
    <property type="nucleotide sequence ID" value="NZ_CP119391.1"/>
</dbReference>
<proteinExistence type="inferred from homology"/>